<accession>A0ABV3LRV9</accession>
<name>A0ABV3LRV9_9ACTN</name>
<sequence>MSTPEAREVHEPPELAAIGRAYDGNHTSSIDCPTLDGLGAASGAHADHEHIIVTEMAPRTRLFTALVEEYLR</sequence>
<evidence type="ECO:0000313" key="1">
    <source>
        <dbReference type="EMBL" id="MEW2362184.1"/>
    </source>
</evidence>
<organism evidence="1 2">
    <name type="scientific">Streptomyces huasconensis</name>
    <dbReference type="NCBI Taxonomy" id="1854574"/>
    <lineage>
        <taxon>Bacteria</taxon>
        <taxon>Bacillati</taxon>
        <taxon>Actinomycetota</taxon>
        <taxon>Actinomycetes</taxon>
        <taxon>Kitasatosporales</taxon>
        <taxon>Streptomycetaceae</taxon>
        <taxon>Streptomyces</taxon>
    </lineage>
</organism>
<keyword evidence="2" id="KW-1185">Reference proteome</keyword>
<dbReference type="Proteomes" id="UP001553843">
    <property type="component" value="Unassembled WGS sequence"/>
</dbReference>
<evidence type="ECO:0000313" key="2">
    <source>
        <dbReference type="Proteomes" id="UP001553843"/>
    </source>
</evidence>
<protein>
    <submittedName>
        <fullName evidence="1">Uncharacterized protein</fullName>
    </submittedName>
</protein>
<comment type="caution">
    <text evidence="1">The sequence shown here is derived from an EMBL/GenBank/DDBJ whole genome shotgun (WGS) entry which is preliminary data.</text>
</comment>
<reference evidence="1 2" key="1">
    <citation type="submission" date="2024-06" db="EMBL/GenBank/DDBJ databases">
        <title>The Natural Products Discovery Center: Release of the First 8490 Sequenced Strains for Exploring Actinobacteria Biosynthetic Diversity.</title>
        <authorList>
            <person name="Kalkreuter E."/>
            <person name="Kautsar S.A."/>
            <person name="Yang D."/>
            <person name="Bader C.D."/>
            <person name="Teijaro C.N."/>
            <person name="Fluegel L."/>
            <person name="Davis C.M."/>
            <person name="Simpson J.R."/>
            <person name="Lauterbach L."/>
            <person name="Steele A.D."/>
            <person name="Gui C."/>
            <person name="Meng S."/>
            <person name="Li G."/>
            <person name="Viehrig K."/>
            <person name="Ye F."/>
            <person name="Su P."/>
            <person name="Kiefer A.F."/>
            <person name="Nichols A."/>
            <person name="Cepeda A.J."/>
            <person name="Yan W."/>
            <person name="Fan B."/>
            <person name="Jiang Y."/>
            <person name="Adhikari A."/>
            <person name="Zheng C.-J."/>
            <person name="Schuster L."/>
            <person name="Cowan T.M."/>
            <person name="Smanski M.J."/>
            <person name="Chevrette M.G."/>
            <person name="De Carvalho L.P.S."/>
            <person name="Shen B."/>
        </authorList>
    </citation>
    <scope>NUCLEOTIDE SEQUENCE [LARGE SCALE GENOMIC DNA]</scope>
    <source>
        <strain evidence="1 2">NPDC047833</strain>
    </source>
</reference>
<dbReference type="RefSeq" id="WP_359771226.1">
    <property type="nucleotide sequence ID" value="NZ_JBEYRR010000001.1"/>
</dbReference>
<gene>
    <name evidence="1" type="ORF">AB0887_09505</name>
</gene>
<dbReference type="Gene3D" id="3.40.630.10">
    <property type="entry name" value="Zn peptidases"/>
    <property type="match status" value="1"/>
</dbReference>
<proteinExistence type="predicted"/>
<dbReference type="EMBL" id="JBEYRS010000003">
    <property type="protein sequence ID" value="MEW2362184.1"/>
    <property type="molecule type" value="Genomic_DNA"/>
</dbReference>
<dbReference type="SUPFAM" id="SSF53187">
    <property type="entry name" value="Zn-dependent exopeptidases"/>
    <property type="match status" value="1"/>
</dbReference>